<dbReference type="PANTHER" id="PTHR24276">
    <property type="entry name" value="POLYSERASE-RELATED"/>
    <property type="match status" value="1"/>
</dbReference>
<keyword evidence="6" id="KW-0732">Signal</keyword>
<evidence type="ECO:0000256" key="4">
    <source>
        <dbReference type="RuleBase" id="RU363034"/>
    </source>
</evidence>
<dbReference type="PROSITE" id="PS00135">
    <property type="entry name" value="TRYPSIN_SER"/>
    <property type="match status" value="1"/>
</dbReference>
<dbReference type="AlphaFoldDB" id="A0AAD3DCN9"/>
<dbReference type="Pfam" id="PF00089">
    <property type="entry name" value="Trypsin"/>
    <property type="match status" value="1"/>
</dbReference>
<dbReference type="InterPro" id="IPR033116">
    <property type="entry name" value="TRYPSIN_SER"/>
</dbReference>
<dbReference type="PANTHER" id="PTHR24276:SF91">
    <property type="entry name" value="AT26814P-RELATED"/>
    <property type="match status" value="1"/>
</dbReference>
<keyword evidence="9" id="KW-1185">Reference proteome</keyword>
<feature type="signal peptide" evidence="6">
    <location>
        <begin position="1"/>
        <end position="22"/>
    </location>
</feature>
<dbReference type="InterPro" id="IPR001314">
    <property type="entry name" value="Peptidase_S1A"/>
</dbReference>
<sequence>MTYFKKAILVTFLSLSLATTGADNTEIEFSHQRNLSSAVDCSDESNQEHYKCICKNPNNKYLPICKVWSEKLAKGSTASKSQRIINGVDVPNDKHPWFAKMAWPSDYSFKGCGGSLVSPEWVLTAAHCVEGGFGNLAFEIGALCQNSDWSANNNCGQTRERRSVVKGVSDPLYNSNTVEYDFALVKLSSRVTTTPVPLDDDKSPYYSNGKANLYPIGFGTTETGNISTRLKEVEVKYVSNSECRNSYGNGITGNEMMCAADPNQDSCQGDSGGPLYDADNNVLAGIVSWGIGCADPNYPGVYARVAHRYDWITETICADHSSPKPDFCGGNDPGPTPTPPTPSPPTPTPPTPSPPTPSPPSCVDSPLNWYDSDGADYDCSWYGQDNNCAEFGDFFEGMGGKTANEACCVCGGGDKSDGPDGPDGPDNDDTCQDVDYKFQVNGRNRHCKWASMNTSRCNKANVSDLCPVTCGASCTPFDTVGSFTLPNGNERTCSWAATNTTRKCRNYVVRANCPVTCQV</sequence>
<protein>
    <recommendedName>
        <fullName evidence="7">Peptidase S1 domain-containing protein</fullName>
    </recommendedName>
</protein>
<feature type="domain" description="Peptidase S1" evidence="7">
    <location>
        <begin position="84"/>
        <end position="317"/>
    </location>
</feature>
<dbReference type="EMBL" id="BLLK01000069">
    <property type="protein sequence ID" value="GFH60930.1"/>
    <property type="molecule type" value="Genomic_DNA"/>
</dbReference>
<dbReference type="Proteomes" id="UP001054902">
    <property type="component" value="Unassembled WGS sequence"/>
</dbReference>
<dbReference type="PROSITE" id="PS00134">
    <property type="entry name" value="TRYPSIN_HIS"/>
    <property type="match status" value="1"/>
</dbReference>
<feature type="region of interest" description="Disordered" evidence="5">
    <location>
        <begin position="323"/>
        <end position="367"/>
    </location>
</feature>
<feature type="chain" id="PRO_5041913676" description="Peptidase S1 domain-containing protein" evidence="6">
    <location>
        <begin position="23"/>
        <end position="519"/>
    </location>
</feature>
<evidence type="ECO:0000256" key="1">
    <source>
        <dbReference type="ARBA" id="ARBA00007664"/>
    </source>
</evidence>
<comment type="similarity">
    <text evidence="1">Belongs to the peptidase S1 family.</text>
</comment>
<feature type="compositionally biased region" description="Pro residues" evidence="5">
    <location>
        <begin position="334"/>
        <end position="360"/>
    </location>
</feature>
<evidence type="ECO:0000313" key="8">
    <source>
        <dbReference type="EMBL" id="GFH60930.1"/>
    </source>
</evidence>
<name>A0AAD3DCN9_9STRA</name>
<dbReference type="FunFam" id="2.40.10.10:FF:000002">
    <property type="entry name" value="Transmembrane protease serine"/>
    <property type="match status" value="1"/>
</dbReference>
<dbReference type="SMART" id="SM00020">
    <property type="entry name" value="Tryp_SPc"/>
    <property type="match status" value="1"/>
</dbReference>
<dbReference type="InterPro" id="IPR018114">
    <property type="entry name" value="TRYPSIN_HIS"/>
</dbReference>
<reference evidence="8 9" key="1">
    <citation type="journal article" date="2021" name="Sci. Rep.">
        <title>The genome of the diatom Chaetoceros tenuissimus carries an ancient integrated fragment of an extant virus.</title>
        <authorList>
            <person name="Hongo Y."/>
            <person name="Kimura K."/>
            <person name="Takaki Y."/>
            <person name="Yoshida Y."/>
            <person name="Baba S."/>
            <person name="Kobayashi G."/>
            <person name="Nagasaki K."/>
            <person name="Hano T."/>
            <person name="Tomaru Y."/>
        </authorList>
    </citation>
    <scope>NUCLEOTIDE SEQUENCE [LARGE SCALE GENOMIC DNA]</scope>
    <source>
        <strain evidence="8 9">NIES-3715</strain>
    </source>
</reference>
<gene>
    <name evidence="8" type="ORF">CTEN210_17406</name>
</gene>
<evidence type="ECO:0000313" key="9">
    <source>
        <dbReference type="Proteomes" id="UP001054902"/>
    </source>
</evidence>
<keyword evidence="4" id="KW-0645">Protease</keyword>
<organism evidence="8 9">
    <name type="scientific">Chaetoceros tenuissimus</name>
    <dbReference type="NCBI Taxonomy" id="426638"/>
    <lineage>
        <taxon>Eukaryota</taxon>
        <taxon>Sar</taxon>
        <taxon>Stramenopiles</taxon>
        <taxon>Ochrophyta</taxon>
        <taxon>Bacillariophyta</taxon>
        <taxon>Coscinodiscophyceae</taxon>
        <taxon>Chaetocerotophycidae</taxon>
        <taxon>Chaetocerotales</taxon>
        <taxon>Chaetocerotaceae</taxon>
        <taxon>Chaetoceros</taxon>
    </lineage>
</organism>
<evidence type="ECO:0000256" key="3">
    <source>
        <dbReference type="ARBA" id="ARBA00023157"/>
    </source>
</evidence>
<dbReference type="InterPro" id="IPR043504">
    <property type="entry name" value="Peptidase_S1_PA_chymotrypsin"/>
</dbReference>
<dbReference type="InterPro" id="IPR009003">
    <property type="entry name" value="Peptidase_S1_PA"/>
</dbReference>
<evidence type="ECO:0000259" key="7">
    <source>
        <dbReference type="PROSITE" id="PS50240"/>
    </source>
</evidence>
<dbReference type="GO" id="GO:0006508">
    <property type="term" value="P:proteolysis"/>
    <property type="evidence" value="ECO:0007669"/>
    <property type="project" value="UniProtKB-KW"/>
</dbReference>
<keyword evidence="2" id="KW-0843">Virulence</keyword>
<dbReference type="GO" id="GO:0004252">
    <property type="term" value="F:serine-type endopeptidase activity"/>
    <property type="evidence" value="ECO:0007669"/>
    <property type="project" value="InterPro"/>
</dbReference>
<evidence type="ECO:0000256" key="5">
    <source>
        <dbReference type="SAM" id="MobiDB-lite"/>
    </source>
</evidence>
<dbReference type="Gene3D" id="2.40.10.10">
    <property type="entry name" value="Trypsin-like serine proteases"/>
    <property type="match status" value="1"/>
</dbReference>
<dbReference type="InterPro" id="IPR050430">
    <property type="entry name" value="Peptidase_S1"/>
</dbReference>
<dbReference type="CDD" id="cd00190">
    <property type="entry name" value="Tryp_SPc"/>
    <property type="match status" value="1"/>
</dbReference>
<keyword evidence="4" id="KW-0720">Serine protease</keyword>
<dbReference type="SUPFAM" id="SSF50494">
    <property type="entry name" value="Trypsin-like serine proteases"/>
    <property type="match status" value="1"/>
</dbReference>
<keyword evidence="4" id="KW-0378">Hydrolase</keyword>
<evidence type="ECO:0000256" key="6">
    <source>
        <dbReference type="SAM" id="SignalP"/>
    </source>
</evidence>
<dbReference type="PRINTS" id="PR00722">
    <property type="entry name" value="CHYMOTRYPSIN"/>
</dbReference>
<accession>A0AAD3DCN9</accession>
<proteinExistence type="inferred from homology"/>
<evidence type="ECO:0000256" key="2">
    <source>
        <dbReference type="ARBA" id="ARBA00023026"/>
    </source>
</evidence>
<keyword evidence="3" id="KW-1015">Disulfide bond</keyword>
<comment type="caution">
    <text evidence="8">The sequence shown here is derived from an EMBL/GenBank/DDBJ whole genome shotgun (WGS) entry which is preliminary data.</text>
</comment>
<dbReference type="PROSITE" id="PS50240">
    <property type="entry name" value="TRYPSIN_DOM"/>
    <property type="match status" value="1"/>
</dbReference>
<dbReference type="InterPro" id="IPR001254">
    <property type="entry name" value="Trypsin_dom"/>
</dbReference>